<evidence type="ECO:0000256" key="5">
    <source>
        <dbReference type="SAM" id="MobiDB-lite"/>
    </source>
</evidence>
<dbReference type="InParanoid" id="A0A7L9FIC8"/>
<dbReference type="FunCoup" id="A0A7L9FIC8">
    <property type="interactions" value="61"/>
</dbReference>
<dbReference type="InterPro" id="IPR027534">
    <property type="entry name" value="Ribosomal_P1/P2"/>
</dbReference>
<evidence type="ECO:0000313" key="7">
    <source>
        <dbReference type="Proteomes" id="UP000594121"/>
    </source>
</evidence>
<feature type="compositionally biased region" description="Low complexity" evidence="5">
    <location>
        <begin position="65"/>
        <end position="78"/>
    </location>
</feature>
<dbReference type="GeneID" id="59148899"/>
<evidence type="ECO:0000313" key="6">
    <source>
        <dbReference type="EMBL" id="QOJ79509.1"/>
    </source>
</evidence>
<evidence type="ECO:0000256" key="1">
    <source>
        <dbReference type="ARBA" id="ARBA00005436"/>
    </source>
</evidence>
<dbReference type="Gene3D" id="1.10.10.1410">
    <property type="match status" value="1"/>
</dbReference>
<dbReference type="FunFam" id="1.10.10.1410:FF:000002">
    <property type="entry name" value="60S acidic ribosomal protein P2"/>
    <property type="match status" value="1"/>
</dbReference>
<dbReference type="KEGG" id="thel:IG193_03345"/>
<evidence type="ECO:0000256" key="2">
    <source>
        <dbReference type="ARBA" id="ARBA00022980"/>
    </source>
</evidence>
<keyword evidence="2 4" id="KW-0689">Ribosomal protein</keyword>
<dbReference type="PANTHER" id="PTHR21141:SF5">
    <property type="entry name" value="LARGE RIBOSOMAL SUBUNIT PROTEIN P2"/>
    <property type="match status" value="1"/>
</dbReference>
<proteinExistence type="inferred from homology"/>
<dbReference type="GO" id="GO:0022625">
    <property type="term" value="C:cytosolic large ribosomal subunit"/>
    <property type="evidence" value="ECO:0007669"/>
    <property type="project" value="InterPro"/>
</dbReference>
<dbReference type="InterPro" id="IPR038716">
    <property type="entry name" value="P1/P2_N_sf"/>
</dbReference>
<keyword evidence="3 4" id="KW-0687">Ribonucleoprotein</keyword>
<comment type="similarity">
    <text evidence="1 4">Belongs to the eukaryotic ribosomal protein P1/P2 family.</text>
</comment>
<dbReference type="InterPro" id="IPR044076">
    <property type="entry name" value="Ribosomal_P2"/>
</dbReference>
<dbReference type="CDD" id="cd05832">
    <property type="entry name" value="Ribosomal_L12p"/>
    <property type="match status" value="1"/>
</dbReference>
<reference evidence="6 7" key="1">
    <citation type="submission" date="2020-10" db="EMBL/GenBank/DDBJ databases">
        <title>Thermofilum lucidum 3507LT sp. nov. a novel member of Thermofilaceae family isolated from Chile hot spring, and proposal of description order Thermofilales.</title>
        <authorList>
            <person name="Zayulina K.S."/>
            <person name="Elcheninov A.G."/>
            <person name="Toshchakov S.V."/>
            <person name="Kublanov I.V."/>
        </authorList>
    </citation>
    <scope>NUCLEOTIDE SEQUENCE [LARGE SCALE GENOMIC DNA]</scope>
    <source>
        <strain evidence="6 7">3507LT</strain>
    </source>
</reference>
<keyword evidence="7" id="KW-1185">Reference proteome</keyword>
<name>A0A7L9FIC8_9CREN</name>
<dbReference type="EMBL" id="CP062310">
    <property type="protein sequence ID" value="QOJ79509.1"/>
    <property type="molecule type" value="Genomic_DNA"/>
</dbReference>
<evidence type="ECO:0000256" key="3">
    <source>
        <dbReference type="ARBA" id="ARBA00023274"/>
    </source>
</evidence>
<dbReference type="AlphaFoldDB" id="A0A7L9FIC8"/>
<dbReference type="InterPro" id="IPR022295">
    <property type="entry name" value="Ribosomal_P1_arc"/>
</dbReference>
<comment type="subunit">
    <text evidence="4">Part of the 50S ribosomal subunit. Homodimer, it forms part of the ribosomal stalk which helps the ribosome interact with GTP-bound translation factors. Forms a heptameric L10(L12)2(L12)2(L12)2 complex, where L10 forms an elongated spine to which the L12 dimers bind in a sequential fashion.</text>
</comment>
<dbReference type="PANTHER" id="PTHR21141">
    <property type="entry name" value="60S ACIDIC RIBOSOMAL PROTEIN FAMILY MEMBER"/>
    <property type="match status" value="1"/>
</dbReference>
<comment type="function">
    <text evidence="4">Forms part of the ribosomal stalk, playing a central role in the interaction of the ribosome with GTP-bound translation factors.</text>
</comment>
<dbReference type="HAMAP" id="MF_01478">
    <property type="entry name" value="Ribosomal_L12_arch"/>
    <property type="match status" value="1"/>
</dbReference>
<feature type="region of interest" description="Disordered" evidence="5">
    <location>
        <begin position="65"/>
        <end position="109"/>
    </location>
</feature>
<organism evidence="6 7">
    <name type="scientific">Infirmifilum lucidum</name>
    <dbReference type="NCBI Taxonomy" id="2776706"/>
    <lineage>
        <taxon>Archaea</taxon>
        <taxon>Thermoproteota</taxon>
        <taxon>Thermoprotei</taxon>
        <taxon>Thermofilales</taxon>
        <taxon>Thermofilaceae</taxon>
        <taxon>Infirmifilum</taxon>
    </lineage>
</organism>
<dbReference type="NCBIfam" id="TIGR03685">
    <property type="entry name" value="ribo_P1_arch"/>
    <property type="match status" value="1"/>
</dbReference>
<dbReference type="Proteomes" id="UP000594121">
    <property type="component" value="Chromosome"/>
</dbReference>
<dbReference type="GO" id="GO:0002182">
    <property type="term" value="P:cytoplasmic translational elongation"/>
    <property type="evidence" value="ECO:0007669"/>
    <property type="project" value="InterPro"/>
</dbReference>
<gene>
    <name evidence="4" type="primary">rpl12</name>
    <name evidence="6" type="ORF">IG193_03345</name>
</gene>
<protein>
    <recommendedName>
        <fullName evidence="4">Large ribosomal subunit protein P1</fullName>
    </recommendedName>
</protein>
<dbReference type="GO" id="GO:0003735">
    <property type="term" value="F:structural constituent of ribosome"/>
    <property type="evidence" value="ECO:0007669"/>
    <property type="project" value="InterPro"/>
</dbReference>
<feature type="compositionally biased region" description="Basic and acidic residues" evidence="5">
    <location>
        <begin position="79"/>
        <end position="93"/>
    </location>
</feature>
<evidence type="ECO:0000256" key="4">
    <source>
        <dbReference type="HAMAP-Rule" id="MF_01478"/>
    </source>
</evidence>
<accession>A0A7L9FIC8</accession>
<dbReference type="RefSeq" id="WP_192819481.1">
    <property type="nucleotide sequence ID" value="NZ_CP062310.1"/>
</dbReference>
<sequence length="109" mass="11672">MEYVYASLILYHAGREITEENVRKILEAAGIQVDEVRLKALVASLKEVNIGEAIKTAAIPVAAAPATAASTSAPAPATEGKKEEEKKEEKKEEAPEESIEEGLSSLFGF</sequence>
<dbReference type="Pfam" id="PF00428">
    <property type="entry name" value="Ribosomal_60s"/>
    <property type="match status" value="1"/>
</dbReference>